<dbReference type="Pfam" id="PF13344">
    <property type="entry name" value="Hydrolase_6"/>
    <property type="match status" value="1"/>
</dbReference>
<comment type="similarity">
    <text evidence="1">Belongs to the SCO1/2 family.</text>
</comment>
<name>A0A367LDU7_9HYPO</name>
<evidence type="ECO:0008006" key="6">
    <source>
        <dbReference type="Google" id="ProtNLM"/>
    </source>
</evidence>
<dbReference type="InterPro" id="IPR006353">
    <property type="entry name" value="HAD-SF_hydro_IIA_CECR5"/>
</dbReference>
<evidence type="ECO:0000256" key="1">
    <source>
        <dbReference type="ARBA" id="ARBA00010996"/>
    </source>
</evidence>
<reference evidence="4 5" key="1">
    <citation type="journal article" date="2015" name="BMC Genomics">
        <title>Insights from the genome of Ophiocordyceps polyrhachis-furcata to pathogenicity and host specificity in insect fungi.</title>
        <authorList>
            <person name="Wichadakul D."/>
            <person name="Kobmoo N."/>
            <person name="Ingsriswang S."/>
            <person name="Tangphatsornruang S."/>
            <person name="Chantasingh D."/>
            <person name="Luangsa-ard J.J."/>
            <person name="Eurwilaichitr L."/>
        </authorList>
    </citation>
    <scope>NUCLEOTIDE SEQUENCE [LARGE SCALE GENOMIC DNA]</scope>
    <source>
        <strain evidence="4 5">BCC 54312</strain>
    </source>
</reference>
<keyword evidence="3" id="KW-1015">Disulfide bond</keyword>
<dbReference type="SUPFAM" id="SSF56784">
    <property type="entry name" value="HAD-like"/>
    <property type="match status" value="1"/>
</dbReference>
<feature type="disulfide bond" description="Redox-active" evidence="3">
    <location>
        <begin position="137"/>
        <end position="141"/>
    </location>
</feature>
<feature type="binding site" evidence="2">
    <location>
        <position position="141"/>
    </location>
    <ligand>
        <name>Cu cation</name>
        <dbReference type="ChEBI" id="CHEBI:23378"/>
    </ligand>
</feature>
<dbReference type="Pfam" id="PF02630">
    <property type="entry name" value="SCO1-SenC"/>
    <property type="match status" value="1"/>
</dbReference>
<dbReference type="AlphaFoldDB" id="A0A367LDU7"/>
<dbReference type="Gene3D" id="3.40.50.1000">
    <property type="entry name" value="HAD superfamily/HAD-like"/>
    <property type="match status" value="2"/>
</dbReference>
<evidence type="ECO:0000313" key="5">
    <source>
        <dbReference type="Proteomes" id="UP000253664"/>
    </source>
</evidence>
<comment type="caution">
    <text evidence="4">The sequence shown here is derived from an EMBL/GenBank/DDBJ whole genome shotgun (WGS) entry which is preliminary data.</text>
</comment>
<dbReference type="STRING" id="1330021.A0A367LDU7"/>
<dbReference type="NCBIfam" id="TIGR01456">
    <property type="entry name" value="CECR5"/>
    <property type="match status" value="1"/>
</dbReference>
<organism evidence="4 5">
    <name type="scientific">Ophiocordyceps polyrhachis-furcata BCC 54312</name>
    <dbReference type="NCBI Taxonomy" id="1330021"/>
    <lineage>
        <taxon>Eukaryota</taxon>
        <taxon>Fungi</taxon>
        <taxon>Dikarya</taxon>
        <taxon>Ascomycota</taxon>
        <taxon>Pezizomycotina</taxon>
        <taxon>Sordariomycetes</taxon>
        <taxon>Hypocreomycetidae</taxon>
        <taxon>Hypocreales</taxon>
        <taxon>Ophiocordycipitaceae</taxon>
        <taxon>Ophiocordyceps</taxon>
    </lineage>
</organism>
<dbReference type="PANTHER" id="PTHR12151:SF5">
    <property type="entry name" value="AT19154P"/>
    <property type="match status" value="1"/>
</dbReference>
<evidence type="ECO:0000256" key="2">
    <source>
        <dbReference type="PIRSR" id="PIRSR603782-1"/>
    </source>
</evidence>
<dbReference type="GO" id="GO:0045454">
    <property type="term" value="P:cell redox homeostasis"/>
    <property type="evidence" value="ECO:0007669"/>
    <property type="project" value="UniProtKB-ARBA"/>
</dbReference>
<dbReference type="InterPro" id="IPR003782">
    <property type="entry name" value="SCO1/SenC"/>
</dbReference>
<accession>A0A367LDU7</accession>
<dbReference type="GO" id="GO:0033617">
    <property type="term" value="P:mitochondrial respiratory chain complex IV assembly"/>
    <property type="evidence" value="ECO:0007669"/>
    <property type="project" value="TreeGrafter"/>
</dbReference>
<feature type="binding site" evidence="2">
    <location>
        <position position="228"/>
    </location>
    <ligand>
        <name>Cu cation</name>
        <dbReference type="ChEBI" id="CHEBI:23378"/>
    </ligand>
</feature>
<dbReference type="SUPFAM" id="SSF52833">
    <property type="entry name" value="Thioredoxin-like"/>
    <property type="match status" value="1"/>
</dbReference>
<dbReference type="InterPro" id="IPR036249">
    <property type="entry name" value="Thioredoxin-like_sf"/>
</dbReference>
<dbReference type="GO" id="GO:0005507">
    <property type="term" value="F:copper ion binding"/>
    <property type="evidence" value="ECO:0007669"/>
    <property type="project" value="UniProtKB-ARBA"/>
</dbReference>
<sequence length="680" mass="76632">MSPPIPAPRAFGRLLCRRCFSSSSLPPLRSRATPFRVPTQPRRTKYKTVEQARSRQSTGPFSWKAGAVFVATCAGLVWYFESEKERMKRKRIADATKGVGKPKVGGEFELVDQNGKPFTSGMLKGKHSLVYFGFTRCPDICPEELDKMARMLDLVEAKAPGSLLPIFVTCDPARDDPKALKSYLAEFHPAFIGLTGTYDQIKDMCKKYRVYFSTPQEVKPGQDYLVDHSIYFYLMDPEGDFVEALGRQHSPDEGAKLILGHRPFAMILARHASSFLVSRNSTALKQLQKIRQFSNTKLKKRSSLSDFAFAFESHSIDGVLYRGSQPIPSAGAALRTVRSLGIRYVFLTNGGGVSEDVKADSLNRRLGFSPEQDIVRGRLIVSHSPFRDWRHDAKQQTVLITASDPETARTVANDQRWAAARYGFTNAVTPADIVHGNDKYFPFDLFHDGLHPRHRHFSPESQRFDAILVWNDPRDWALDIQVIHDLLVSRQGYLGTISDKNGDASLPNNGWQQDGQPELWISNVDLFWKTEYPVNRFGTGAFAEALKGVWSAVSDGAELQYQALGKPSGTTYDYAHKRLLRYYSDVAGRDIQHHPLRRVYMIGDNPESDIRGANEFHPEDGTEWISILVRTGVWKKTVAEPEPRHRPAVIVDDVMEAVSWALENEGQSTDTPRCKMRSEL</sequence>
<dbReference type="InterPro" id="IPR006357">
    <property type="entry name" value="HAD-SF_hydro_IIA"/>
</dbReference>
<dbReference type="GO" id="GO:0005739">
    <property type="term" value="C:mitochondrion"/>
    <property type="evidence" value="ECO:0007669"/>
    <property type="project" value="GOC"/>
</dbReference>
<dbReference type="FunFam" id="3.40.30.10:FF:000013">
    <property type="entry name" value="Blast:Protein SCO1 homolog, mitochondrial"/>
    <property type="match status" value="1"/>
</dbReference>
<dbReference type="CDD" id="cd02968">
    <property type="entry name" value="SCO"/>
    <property type="match status" value="1"/>
</dbReference>
<evidence type="ECO:0000313" key="4">
    <source>
        <dbReference type="EMBL" id="RCI12599.1"/>
    </source>
</evidence>
<protein>
    <recommendedName>
        <fullName evidence="6">Thioredoxin domain-containing protein</fullName>
    </recommendedName>
</protein>
<dbReference type="PANTHER" id="PTHR12151">
    <property type="entry name" value="ELECTRON TRANSPORT PROTIN SCO1/SENC FAMILY MEMBER"/>
    <property type="match status" value="1"/>
</dbReference>
<dbReference type="Gene3D" id="3.40.30.10">
    <property type="entry name" value="Glutaredoxin"/>
    <property type="match status" value="1"/>
</dbReference>
<dbReference type="Pfam" id="PF13242">
    <property type="entry name" value="Hydrolase_like"/>
    <property type="match status" value="1"/>
</dbReference>
<dbReference type="Proteomes" id="UP000253664">
    <property type="component" value="Unassembled WGS sequence"/>
</dbReference>
<proteinExistence type="inferred from homology"/>
<dbReference type="OrthoDB" id="270009at2759"/>
<evidence type="ECO:0000256" key="3">
    <source>
        <dbReference type="PIRSR" id="PIRSR603782-2"/>
    </source>
</evidence>
<dbReference type="InterPro" id="IPR023214">
    <property type="entry name" value="HAD_sf"/>
</dbReference>
<keyword evidence="2" id="KW-0479">Metal-binding</keyword>
<keyword evidence="2" id="KW-0186">Copper</keyword>
<gene>
    <name evidence="4" type="ORF">L249_0819</name>
</gene>
<keyword evidence="5" id="KW-1185">Reference proteome</keyword>
<dbReference type="InterPro" id="IPR036412">
    <property type="entry name" value="HAD-like_sf"/>
</dbReference>
<dbReference type="NCBIfam" id="TIGR01460">
    <property type="entry name" value="HAD-SF-IIA"/>
    <property type="match status" value="1"/>
</dbReference>
<dbReference type="EMBL" id="LKCN02000007">
    <property type="protein sequence ID" value="RCI12599.1"/>
    <property type="molecule type" value="Genomic_DNA"/>
</dbReference>
<feature type="binding site" evidence="2">
    <location>
        <position position="137"/>
    </location>
    <ligand>
        <name>Cu cation</name>
        <dbReference type="ChEBI" id="CHEBI:23378"/>
    </ligand>
</feature>